<dbReference type="InterPro" id="IPR012910">
    <property type="entry name" value="Plug_dom"/>
</dbReference>
<keyword evidence="17" id="KW-1185">Reference proteome</keyword>
<keyword evidence="7 12" id="KW-0798">TonB box</keyword>
<dbReference type="PANTHER" id="PTHR30069">
    <property type="entry name" value="TONB-DEPENDENT OUTER MEMBRANE RECEPTOR"/>
    <property type="match status" value="1"/>
</dbReference>
<evidence type="ECO:0000256" key="9">
    <source>
        <dbReference type="ARBA" id="ARBA00023170"/>
    </source>
</evidence>
<evidence type="ECO:0000313" key="16">
    <source>
        <dbReference type="EMBL" id="AXK40993.1"/>
    </source>
</evidence>
<accession>A0A345YAP1</accession>
<feature type="domain" description="TonB-dependent receptor plug" evidence="15">
    <location>
        <begin position="40"/>
        <end position="159"/>
    </location>
</feature>
<keyword evidence="4 11" id="KW-1134">Transmembrane beta strand</keyword>
<dbReference type="PROSITE" id="PS52016">
    <property type="entry name" value="TONB_DEPENDENT_REC_3"/>
    <property type="match status" value="1"/>
</dbReference>
<keyword evidence="10 11" id="KW-0998">Cell outer membrane</keyword>
<dbReference type="InterPro" id="IPR039426">
    <property type="entry name" value="TonB-dep_rcpt-like"/>
</dbReference>
<evidence type="ECO:0000256" key="7">
    <source>
        <dbReference type="ARBA" id="ARBA00023077"/>
    </source>
</evidence>
<evidence type="ECO:0000256" key="6">
    <source>
        <dbReference type="ARBA" id="ARBA00022729"/>
    </source>
</evidence>
<evidence type="ECO:0000259" key="14">
    <source>
        <dbReference type="Pfam" id="PF00593"/>
    </source>
</evidence>
<dbReference type="Proteomes" id="UP000254508">
    <property type="component" value="Chromosome"/>
</dbReference>
<reference evidence="17" key="1">
    <citation type="submission" date="2018-07" db="EMBL/GenBank/DDBJ databases">
        <title>Genome sequence of Erythrobacter strain YH-07, an antagonistic bacterium isolated from Yellow Sea.</title>
        <authorList>
            <person name="Tang T."/>
            <person name="Liu Q."/>
            <person name="Sun X."/>
        </authorList>
    </citation>
    <scope>NUCLEOTIDE SEQUENCE [LARGE SCALE GENOMIC DNA]</scope>
    <source>
        <strain evidence="17">YH-07</strain>
    </source>
</reference>
<dbReference type="InterPro" id="IPR036942">
    <property type="entry name" value="Beta-barrel_TonB_sf"/>
</dbReference>
<dbReference type="Pfam" id="PF00593">
    <property type="entry name" value="TonB_dep_Rec_b-barrel"/>
    <property type="match status" value="1"/>
</dbReference>
<evidence type="ECO:0000256" key="12">
    <source>
        <dbReference type="RuleBase" id="RU003357"/>
    </source>
</evidence>
<comment type="subcellular location">
    <subcellularLocation>
        <location evidence="1 11">Cell outer membrane</location>
        <topology evidence="1 11">Multi-pass membrane protein</topology>
    </subcellularLocation>
</comment>
<sequence length="733" mass="78993">MAFALLAPQAQATERSETAEEASQDRTITVTATRIPVTEIEAPATVTVIDAEEIADMHATDIKDLVRYEPGVTVRRAPARFGAALGATGRARNEDIAIRGIGGNRVLIQVDGIRSPQGFGFGAQDAGRGGYSDISLIKSVEILRGPASALYGSDGLAGAVSFTTRDPADLIADGESFGGFATAQYQTADEEFAETLALAATSGALSGMIAYSRRDFQELDNKGTVGGIGETRTLPNPQDGHSNALLGKLVWADGGHRLRLTGEYYESKLTSDVLTGQGPAFLFGPTPSWIVDALTARDTAERIRTSIDWTWEGEGTLEYAHLALYYQDGEDVQFTDEDRSPVGPRPRPDRERLNTFENEVYGAVAEARSSFATGSADHVLAFGGDISWTRQEGLRDGVEPSFGERFPTRPFPATDFMLGGIFLADEIALFDGRVTLFPALRFDFYELDPTDDPLLPAFTGKGQSDSRLSPKIGLTVDLSDSVLFFANFGTGFRAPTPSQVNNFFENLAFGYTSLPNPDLGPERSESYEAGLRYIGDKVTLSASAFRADYDDFISQEVVGGSFTPTDPAQYQFVNIDSARIEGIEARASFDLDSGIFGRLAAAYADGDRRTPGAAGQPLGTIDPFSLVVGAGYRDPAGRFGTELSAIYNARKSLEDTAGVCSTECFRPDSFVVLDLFAWFAVTDRIKLRGGIFNLTDETYAYWSDVRGLSAASGVTEAYTRPGRNFSVSASFTF</sequence>
<dbReference type="InterPro" id="IPR010949">
    <property type="entry name" value="TonB_Hb/transfer/lactofer_rcpt"/>
</dbReference>
<comment type="similarity">
    <text evidence="2 11 12">Belongs to the TonB-dependent receptor family.</text>
</comment>
<dbReference type="GO" id="GO:0015344">
    <property type="term" value="F:siderophore uptake transmembrane transporter activity"/>
    <property type="evidence" value="ECO:0007669"/>
    <property type="project" value="TreeGrafter"/>
</dbReference>
<dbReference type="PANTHER" id="PTHR30069:SF29">
    <property type="entry name" value="HEMOGLOBIN AND HEMOGLOBIN-HAPTOGLOBIN-BINDING PROTEIN 1-RELATED"/>
    <property type="match status" value="1"/>
</dbReference>
<evidence type="ECO:0000256" key="4">
    <source>
        <dbReference type="ARBA" id="ARBA00022452"/>
    </source>
</evidence>
<keyword evidence="3 11" id="KW-0813">Transport</keyword>
<dbReference type="KEGG" id="err:DVR09_00395"/>
<evidence type="ECO:0000256" key="13">
    <source>
        <dbReference type="SAM" id="MobiDB-lite"/>
    </source>
</evidence>
<evidence type="ECO:0000256" key="10">
    <source>
        <dbReference type="ARBA" id="ARBA00023237"/>
    </source>
</evidence>
<dbReference type="SUPFAM" id="SSF56935">
    <property type="entry name" value="Porins"/>
    <property type="match status" value="1"/>
</dbReference>
<evidence type="ECO:0000256" key="11">
    <source>
        <dbReference type="PROSITE-ProRule" id="PRU01360"/>
    </source>
</evidence>
<dbReference type="AlphaFoldDB" id="A0A345YAP1"/>
<dbReference type="Pfam" id="PF07715">
    <property type="entry name" value="Plug"/>
    <property type="match status" value="1"/>
</dbReference>
<dbReference type="GO" id="GO:0044718">
    <property type="term" value="P:siderophore transmembrane transport"/>
    <property type="evidence" value="ECO:0007669"/>
    <property type="project" value="TreeGrafter"/>
</dbReference>
<proteinExistence type="inferred from homology"/>
<dbReference type="NCBIfam" id="TIGR01785">
    <property type="entry name" value="TonB-hemin"/>
    <property type="match status" value="1"/>
</dbReference>
<protein>
    <submittedName>
        <fullName evidence="16">TonB-dependent hemoglobin/transferrin/lactoferrin family receptor</fullName>
    </submittedName>
</protein>
<dbReference type="InterPro" id="IPR037066">
    <property type="entry name" value="Plug_dom_sf"/>
</dbReference>
<dbReference type="EMBL" id="CP031357">
    <property type="protein sequence ID" value="AXK40993.1"/>
    <property type="molecule type" value="Genomic_DNA"/>
</dbReference>
<gene>
    <name evidence="16" type="ORF">DVR09_00395</name>
</gene>
<keyword evidence="8 11" id="KW-0472">Membrane</keyword>
<evidence type="ECO:0000256" key="1">
    <source>
        <dbReference type="ARBA" id="ARBA00004571"/>
    </source>
</evidence>
<dbReference type="GO" id="GO:0015232">
    <property type="term" value="F:heme transmembrane transporter activity"/>
    <property type="evidence" value="ECO:0007669"/>
    <property type="project" value="InterPro"/>
</dbReference>
<keyword evidence="9 16" id="KW-0675">Receptor</keyword>
<evidence type="ECO:0000256" key="2">
    <source>
        <dbReference type="ARBA" id="ARBA00009810"/>
    </source>
</evidence>
<dbReference type="InterPro" id="IPR000531">
    <property type="entry name" value="Beta-barrel_TonB"/>
</dbReference>
<dbReference type="CDD" id="cd01347">
    <property type="entry name" value="ligand_gated_channel"/>
    <property type="match status" value="1"/>
</dbReference>
<keyword evidence="6" id="KW-0732">Signal</keyword>
<dbReference type="NCBIfam" id="TIGR01786">
    <property type="entry name" value="TonB-hemlactrns"/>
    <property type="match status" value="1"/>
</dbReference>
<feature type="domain" description="TonB-dependent receptor-like beta-barrel" evidence="14">
    <location>
        <begin position="260"/>
        <end position="694"/>
    </location>
</feature>
<evidence type="ECO:0000259" key="15">
    <source>
        <dbReference type="Pfam" id="PF07715"/>
    </source>
</evidence>
<evidence type="ECO:0000256" key="3">
    <source>
        <dbReference type="ARBA" id="ARBA00022448"/>
    </source>
</evidence>
<dbReference type="OrthoDB" id="9796221at2"/>
<dbReference type="Gene3D" id="2.40.170.20">
    <property type="entry name" value="TonB-dependent receptor, beta-barrel domain"/>
    <property type="match status" value="1"/>
</dbReference>
<organism evidence="16 17">
    <name type="scientific">Erythrobacter aureus</name>
    <dbReference type="NCBI Taxonomy" id="2182384"/>
    <lineage>
        <taxon>Bacteria</taxon>
        <taxon>Pseudomonadati</taxon>
        <taxon>Pseudomonadota</taxon>
        <taxon>Alphaproteobacteria</taxon>
        <taxon>Sphingomonadales</taxon>
        <taxon>Erythrobacteraceae</taxon>
        <taxon>Erythrobacter/Porphyrobacter group</taxon>
        <taxon>Erythrobacter</taxon>
    </lineage>
</organism>
<evidence type="ECO:0000256" key="8">
    <source>
        <dbReference type="ARBA" id="ARBA00023136"/>
    </source>
</evidence>
<dbReference type="GO" id="GO:0009279">
    <property type="term" value="C:cell outer membrane"/>
    <property type="evidence" value="ECO:0007669"/>
    <property type="project" value="UniProtKB-SubCell"/>
</dbReference>
<feature type="region of interest" description="Disordered" evidence="13">
    <location>
        <begin position="1"/>
        <end position="25"/>
    </location>
</feature>
<evidence type="ECO:0000256" key="5">
    <source>
        <dbReference type="ARBA" id="ARBA00022692"/>
    </source>
</evidence>
<dbReference type="InterPro" id="IPR011276">
    <property type="entry name" value="TonB_haem/Hb_rcpt"/>
</dbReference>
<dbReference type="Gene3D" id="2.170.130.10">
    <property type="entry name" value="TonB-dependent receptor, plug domain"/>
    <property type="match status" value="1"/>
</dbReference>
<evidence type="ECO:0000313" key="17">
    <source>
        <dbReference type="Proteomes" id="UP000254508"/>
    </source>
</evidence>
<name>A0A345YAP1_9SPHN</name>
<keyword evidence="5 11" id="KW-0812">Transmembrane</keyword>